<dbReference type="PANTHER" id="PTHR45138:SF9">
    <property type="entry name" value="DIGUANYLATE CYCLASE DGCM-RELATED"/>
    <property type="match status" value="1"/>
</dbReference>
<evidence type="ECO:0000313" key="4">
    <source>
        <dbReference type="EMBL" id="GEP12709.1"/>
    </source>
</evidence>
<dbReference type="RefSeq" id="WP_147049042.1">
    <property type="nucleotide sequence ID" value="NZ_BJZV01000061.1"/>
</dbReference>
<dbReference type="SMART" id="SM00065">
    <property type="entry name" value="GAF"/>
    <property type="match status" value="1"/>
</dbReference>
<reference evidence="4 5" key="1">
    <citation type="submission" date="2019-07" db="EMBL/GenBank/DDBJ databases">
        <title>Whole genome shotgun sequence of Methylobacterium gnaphalii NBRC 107716.</title>
        <authorList>
            <person name="Hosoyama A."/>
            <person name="Uohara A."/>
            <person name="Ohji S."/>
            <person name="Ichikawa N."/>
        </authorList>
    </citation>
    <scope>NUCLEOTIDE SEQUENCE [LARGE SCALE GENOMIC DNA]</scope>
    <source>
        <strain evidence="4 5">NBRC 107716</strain>
    </source>
</reference>
<keyword evidence="5" id="KW-1185">Reference proteome</keyword>
<dbReference type="InterPro" id="IPR029016">
    <property type="entry name" value="GAF-like_dom_sf"/>
</dbReference>
<dbReference type="FunFam" id="3.30.70.270:FF:000001">
    <property type="entry name" value="Diguanylate cyclase domain protein"/>
    <property type="match status" value="1"/>
</dbReference>
<dbReference type="Gene3D" id="3.30.450.40">
    <property type="match status" value="1"/>
</dbReference>
<evidence type="ECO:0000259" key="3">
    <source>
        <dbReference type="PROSITE" id="PS50887"/>
    </source>
</evidence>
<accession>A0A512JRY8</accession>
<dbReference type="InterPro" id="IPR050469">
    <property type="entry name" value="Diguanylate_Cyclase"/>
</dbReference>
<evidence type="ECO:0000313" key="5">
    <source>
        <dbReference type="Proteomes" id="UP000321750"/>
    </source>
</evidence>
<dbReference type="GO" id="GO:0052621">
    <property type="term" value="F:diguanylate cyclase activity"/>
    <property type="evidence" value="ECO:0007669"/>
    <property type="project" value="UniProtKB-EC"/>
</dbReference>
<dbReference type="EC" id="2.7.7.65" evidence="1"/>
<dbReference type="PANTHER" id="PTHR45138">
    <property type="entry name" value="REGULATORY COMPONENTS OF SENSORY TRANSDUCTION SYSTEM"/>
    <property type="match status" value="1"/>
</dbReference>
<comment type="catalytic activity">
    <reaction evidence="2">
        <text>2 GTP = 3',3'-c-di-GMP + 2 diphosphate</text>
        <dbReference type="Rhea" id="RHEA:24898"/>
        <dbReference type="ChEBI" id="CHEBI:33019"/>
        <dbReference type="ChEBI" id="CHEBI:37565"/>
        <dbReference type="ChEBI" id="CHEBI:58805"/>
        <dbReference type="EC" id="2.7.7.65"/>
    </reaction>
</comment>
<organism evidence="4 5">
    <name type="scientific">Methylobacterium gnaphalii</name>
    <dbReference type="NCBI Taxonomy" id="1010610"/>
    <lineage>
        <taxon>Bacteria</taxon>
        <taxon>Pseudomonadati</taxon>
        <taxon>Pseudomonadota</taxon>
        <taxon>Alphaproteobacteria</taxon>
        <taxon>Hyphomicrobiales</taxon>
        <taxon>Methylobacteriaceae</taxon>
        <taxon>Methylobacterium</taxon>
    </lineage>
</organism>
<gene>
    <name evidence="4" type="ORF">MGN01_45540</name>
</gene>
<protein>
    <recommendedName>
        <fullName evidence="1">diguanylate cyclase</fullName>
        <ecNumber evidence="1">2.7.7.65</ecNumber>
    </recommendedName>
</protein>
<dbReference type="InterPro" id="IPR029787">
    <property type="entry name" value="Nucleotide_cyclase"/>
</dbReference>
<dbReference type="InterPro" id="IPR000160">
    <property type="entry name" value="GGDEF_dom"/>
</dbReference>
<proteinExistence type="predicted"/>
<evidence type="ECO:0000256" key="2">
    <source>
        <dbReference type="ARBA" id="ARBA00034247"/>
    </source>
</evidence>
<dbReference type="SUPFAM" id="SSF55781">
    <property type="entry name" value="GAF domain-like"/>
    <property type="match status" value="1"/>
</dbReference>
<dbReference type="PROSITE" id="PS50887">
    <property type="entry name" value="GGDEF"/>
    <property type="match status" value="1"/>
</dbReference>
<dbReference type="InterPro" id="IPR003018">
    <property type="entry name" value="GAF"/>
</dbReference>
<dbReference type="GO" id="GO:0043709">
    <property type="term" value="P:cell adhesion involved in single-species biofilm formation"/>
    <property type="evidence" value="ECO:0007669"/>
    <property type="project" value="TreeGrafter"/>
</dbReference>
<feature type="domain" description="GGDEF" evidence="3">
    <location>
        <begin position="193"/>
        <end position="326"/>
    </location>
</feature>
<dbReference type="InterPro" id="IPR043128">
    <property type="entry name" value="Rev_trsase/Diguanyl_cyclase"/>
</dbReference>
<dbReference type="EMBL" id="BJZV01000061">
    <property type="protein sequence ID" value="GEP12709.1"/>
    <property type="molecule type" value="Genomic_DNA"/>
</dbReference>
<dbReference type="Gene3D" id="3.30.70.270">
    <property type="match status" value="1"/>
</dbReference>
<dbReference type="GO" id="GO:1902201">
    <property type="term" value="P:negative regulation of bacterial-type flagellum-dependent cell motility"/>
    <property type="evidence" value="ECO:0007669"/>
    <property type="project" value="TreeGrafter"/>
</dbReference>
<dbReference type="OrthoDB" id="315417at2"/>
<dbReference type="AlphaFoldDB" id="A0A512JRY8"/>
<dbReference type="Pfam" id="PF01590">
    <property type="entry name" value="GAF"/>
    <property type="match status" value="1"/>
</dbReference>
<dbReference type="SUPFAM" id="SSF55073">
    <property type="entry name" value="Nucleotide cyclase"/>
    <property type="match status" value="1"/>
</dbReference>
<dbReference type="CDD" id="cd01949">
    <property type="entry name" value="GGDEF"/>
    <property type="match status" value="1"/>
</dbReference>
<dbReference type="NCBIfam" id="TIGR00254">
    <property type="entry name" value="GGDEF"/>
    <property type="match status" value="1"/>
</dbReference>
<comment type="caution">
    <text evidence="4">The sequence shown here is derived from an EMBL/GenBank/DDBJ whole genome shotgun (WGS) entry which is preliminary data.</text>
</comment>
<dbReference type="GO" id="GO:0005886">
    <property type="term" value="C:plasma membrane"/>
    <property type="evidence" value="ECO:0007669"/>
    <property type="project" value="TreeGrafter"/>
</dbReference>
<sequence length="407" mass="44331">MNSAVQIQEQTRLASLDRYDILDTPAEEAFDRITRLTRRFFDVPMSTVTLIDGHRQWFKSRQGVSACETPKGPAFCSVVVREARPLIVPDAAADERFANNPFVTGAPHIRFYAGAPLRTPEGHSLGTLCAMDTKPRAFTADQVDTLNDLARVVMSELELRVLAMTDGLTGALSRRSFRGELSRAFALALRHRHELSCIMLDLDRFKAINDEYGHPVGDLVLSAAAAACRDELRKSDVLGRVGGEEFAVLLPHTGLASALKVAEKLRAAVARLQIPTPREPIRVTASFGIAALGISVGSAETLLEHADAALYLAKDDGRNRCVEWRPAAIAQPGLRRRVLKAGQISFNGGRSTIDCTVRSLSEEGAGLKIVTSAGVPETFKLLIETDGFSRLCRIVAKADREVDVAFV</sequence>
<dbReference type="Proteomes" id="UP000321750">
    <property type="component" value="Unassembled WGS sequence"/>
</dbReference>
<dbReference type="SMART" id="SM00267">
    <property type="entry name" value="GGDEF"/>
    <property type="match status" value="1"/>
</dbReference>
<evidence type="ECO:0000256" key="1">
    <source>
        <dbReference type="ARBA" id="ARBA00012528"/>
    </source>
</evidence>
<dbReference type="Pfam" id="PF00990">
    <property type="entry name" value="GGDEF"/>
    <property type="match status" value="1"/>
</dbReference>
<name>A0A512JRY8_9HYPH</name>